<dbReference type="InterPro" id="IPR027417">
    <property type="entry name" value="P-loop_NTPase"/>
</dbReference>
<name>A0A2A6FNL0_9MICO</name>
<dbReference type="PANTHER" id="PTHR43335:SF4">
    <property type="entry name" value="ABC TRANSPORTER, ATP-BINDING PROTEIN"/>
    <property type="match status" value="1"/>
</dbReference>
<comment type="similarity">
    <text evidence="1">Belongs to the ABC transporter superfamily.</text>
</comment>
<dbReference type="InterPro" id="IPR003593">
    <property type="entry name" value="AAA+_ATPase"/>
</dbReference>
<evidence type="ECO:0000256" key="1">
    <source>
        <dbReference type="ARBA" id="ARBA00005417"/>
    </source>
</evidence>
<evidence type="ECO:0000256" key="4">
    <source>
        <dbReference type="ARBA" id="ARBA00022840"/>
    </source>
</evidence>
<protein>
    <recommendedName>
        <fullName evidence="5">ABC transporter domain-containing protein</fullName>
    </recommendedName>
</protein>
<dbReference type="EMBL" id="NAEP01000056">
    <property type="protein sequence ID" value="PDQ34339.1"/>
    <property type="molecule type" value="Genomic_DNA"/>
</dbReference>
<keyword evidence="3" id="KW-0547">Nucleotide-binding</keyword>
<dbReference type="SUPFAM" id="SSF52540">
    <property type="entry name" value="P-loop containing nucleoside triphosphate hydrolases"/>
    <property type="match status" value="1"/>
</dbReference>
<feature type="domain" description="ABC transporter" evidence="5">
    <location>
        <begin position="100"/>
        <end position="325"/>
    </location>
</feature>
<accession>A0A2A6FNL0</accession>
<evidence type="ECO:0000256" key="3">
    <source>
        <dbReference type="ARBA" id="ARBA00022741"/>
    </source>
</evidence>
<dbReference type="Proteomes" id="UP000219994">
    <property type="component" value="Unassembled WGS sequence"/>
</dbReference>
<organism evidence="6 7">
    <name type="scientific">Candidatus Lumbricidiphila eiseniae</name>
    <dbReference type="NCBI Taxonomy" id="1969409"/>
    <lineage>
        <taxon>Bacteria</taxon>
        <taxon>Bacillati</taxon>
        <taxon>Actinomycetota</taxon>
        <taxon>Actinomycetes</taxon>
        <taxon>Micrococcales</taxon>
        <taxon>Microbacteriaceae</taxon>
        <taxon>Candidatus Lumbricidiphila</taxon>
    </lineage>
</organism>
<dbReference type="SMART" id="SM00382">
    <property type="entry name" value="AAA"/>
    <property type="match status" value="1"/>
</dbReference>
<keyword evidence="2" id="KW-0813">Transport</keyword>
<keyword evidence="4" id="KW-0067">ATP-binding</keyword>
<dbReference type="PANTHER" id="PTHR43335">
    <property type="entry name" value="ABC TRANSPORTER, ATP-BINDING PROTEIN"/>
    <property type="match status" value="1"/>
</dbReference>
<dbReference type="InterPro" id="IPR003439">
    <property type="entry name" value="ABC_transporter-like_ATP-bd"/>
</dbReference>
<evidence type="ECO:0000259" key="5">
    <source>
        <dbReference type="PROSITE" id="PS50893"/>
    </source>
</evidence>
<dbReference type="GO" id="GO:0005524">
    <property type="term" value="F:ATP binding"/>
    <property type="evidence" value="ECO:0007669"/>
    <property type="project" value="UniProtKB-KW"/>
</dbReference>
<evidence type="ECO:0000256" key="2">
    <source>
        <dbReference type="ARBA" id="ARBA00022448"/>
    </source>
</evidence>
<dbReference type="AlphaFoldDB" id="A0A2A6FNL0"/>
<evidence type="ECO:0000313" key="7">
    <source>
        <dbReference type="Proteomes" id="UP000219994"/>
    </source>
</evidence>
<gene>
    <name evidence="6" type="ORF">B5766_11895</name>
</gene>
<reference evidence="7" key="1">
    <citation type="submission" date="2017-03" db="EMBL/GenBank/DDBJ databases">
        <authorList>
            <person name="Lund M.B."/>
        </authorList>
    </citation>
    <scope>NUCLEOTIDE SEQUENCE [LARGE SCALE GENOMIC DNA]</scope>
</reference>
<proteinExistence type="inferred from homology"/>
<sequence length="397" mass="41970">MNTTSSLKAKLHKKKVGNVCTRGNSHPHYCCSDRSRKLLLDRCSAGIPPQYRALDWSGLLRNPAPDYPAACGKERSMTTTRVSDSAVVSEGANSLRAVPILVNNLSKTIGRSEILHDLTFAVAPGRVTGFLGPNGAGKTMTLRILLGLVAPNSGTATFGRRSFNELTNPGNMVASSLDSSGFHPGMRVGSYLRIQATALGVSPSAAQEVIDATGVGGFVRARIGSLSLGMRQRLSLTSALIGSPSVLVLDEPMNGLDPHGVAWLRDYLRYRAALGHTVLVSSHALAEAENLIDDVVLIDGGRLVLSSSLTSWRSVAPETLVISTAKADELTTHLRDRGVIAESASGIVRSLGVSEQAVRDIATQTGIELVAVAPATASLEQLFLDATSRKGIEQERG</sequence>
<dbReference type="Gene3D" id="3.40.50.300">
    <property type="entry name" value="P-loop containing nucleotide triphosphate hydrolases"/>
    <property type="match status" value="1"/>
</dbReference>
<dbReference type="Pfam" id="PF00005">
    <property type="entry name" value="ABC_tran"/>
    <property type="match status" value="1"/>
</dbReference>
<evidence type="ECO:0000313" key="6">
    <source>
        <dbReference type="EMBL" id="PDQ34339.1"/>
    </source>
</evidence>
<dbReference type="GO" id="GO:0016887">
    <property type="term" value="F:ATP hydrolysis activity"/>
    <property type="evidence" value="ECO:0007669"/>
    <property type="project" value="InterPro"/>
</dbReference>
<comment type="caution">
    <text evidence="6">The sequence shown here is derived from an EMBL/GenBank/DDBJ whole genome shotgun (WGS) entry which is preliminary data.</text>
</comment>
<dbReference type="PROSITE" id="PS50893">
    <property type="entry name" value="ABC_TRANSPORTER_2"/>
    <property type="match status" value="1"/>
</dbReference>